<name>A0A6S6W8H3_9PLEO</name>
<accession>A0A6S6W8H3</accession>
<gene>
    <name evidence="2" type="ORF">PTTW11_07930</name>
</gene>
<sequence length="318" mass="35725">MSAMAITEAHPGIKVDIRVGGVPLVEYDDDDEQVQTSRDTLTKYIEATTVAEFVVNLVITPPWPGTSLLLSVYVDGQNICGQFRQQAIHYKGQCHQSSIEGAKYGQGNEWFLQKFCFSELAIDDSTASPITDKLMEDLKGMGTITIKVFRVKHIRGSNNGSLPMSTTTQENVPEKALRGRTPSHQSSLRPAVICPPTTTAEFTYVDPLKKPFAVFNFKYRSRAALKSLLIIPRSPSPVPLEERDINSLTAEESRELIRRLRERDEAAPLVKREGVKRERSYTVSQMEDYSDEVTFVSEKRRRLPVTLNEDGTEIIDLT</sequence>
<evidence type="ECO:0000313" key="3">
    <source>
        <dbReference type="Proteomes" id="UP000472372"/>
    </source>
</evidence>
<dbReference type="Proteomes" id="UP000472372">
    <property type="component" value="Chromosome 7"/>
</dbReference>
<dbReference type="InterPro" id="IPR057678">
    <property type="entry name" value="DUF7918"/>
</dbReference>
<dbReference type="EMBL" id="HG992983">
    <property type="protein sequence ID" value="CAE7194321.1"/>
    <property type="molecule type" value="Genomic_DNA"/>
</dbReference>
<reference evidence="2" key="1">
    <citation type="submission" date="2021-02" db="EMBL/GenBank/DDBJ databases">
        <authorList>
            <person name="Syme A R."/>
            <person name="Syme A R."/>
            <person name="Moolhuijzen P."/>
        </authorList>
    </citation>
    <scope>NUCLEOTIDE SEQUENCE</scope>
    <source>
        <strain evidence="2">W1-1</strain>
    </source>
</reference>
<dbReference type="PANTHER" id="PTHR36223">
    <property type="entry name" value="BETA-LACTAMASE-TYPE TRANSPEPTIDASE FOLD DOMAIN CONTAINING PROTEIN"/>
    <property type="match status" value="1"/>
</dbReference>
<feature type="domain" description="DUF7918" evidence="1">
    <location>
        <begin position="12"/>
        <end position="234"/>
    </location>
</feature>
<organism evidence="2 3">
    <name type="scientific">Pyrenophora teres f. teres</name>
    <dbReference type="NCBI Taxonomy" id="97479"/>
    <lineage>
        <taxon>Eukaryota</taxon>
        <taxon>Fungi</taxon>
        <taxon>Dikarya</taxon>
        <taxon>Ascomycota</taxon>
        <taxon>Pezizomycotina</taxon>
        <taxon>Dothideomycetes</taxon>
        <taxon>Pleosporomycetidae</taxon>
        <taxon>Pleosporales</taxon>
        <taxon>Pleosporineae</taxon>
        <taxon>Pleosporaceae</taxon>
        <taxon>Pyrenophora</taxon>
    </lineage>
</organism>
<evidence type="ECO:0000313" key="2">
    <source>
        <dbReference type="EMBL" id="CAE7194321.1"/>
    </source>
</evidence>
<dbReference type="PANTHER" id="PTHR36223:SF1">
    <property type="entry name" value="TRANSCRIPTION ELONGATION FACTOR EAF N-TERMINAL DOMAIN-CONTAINING PROTEIN"/>
    <property type="match status" value="1"/>
</dbReference>
<proteinExistence type="predicted"/>
<dbReference type="Pfam" id="PF25534">
    <property type="entry name" value="DUF7918"/>
    <property type="match status" value="1"/>
</dbReference>
<dbReference type="AlphaFoldDB" id="A0A6S6W8H3"/>
<protein>
    <recommendedName>
        <fullName evidence="1">DUF7918 domain-containing protein</fullName>
    </recommendedName>
</protein>
<evidence type="ECO:0000259" key="1">
    <source>
        <dbReference type="Pfam" id="PF25534"/>
    </source>
</evidence>